<dbReference type="PANTHER" id="PTHR23043:SF39">
    <property type="entry name" value="DYSFUSION, ISOFORM D"/>
    <property type="match status" value="1"/>
</dbReference>
<dbReference type="GO" id="GO:0005634">
    <property type="term" value="C:nucleus"/>
    <property type="evidence" value="ECO:0007669"/>
    <property type="project" value="UniProtKB-SubCell"/>
</dbReference>
<dbReference type="CDD" id="cd00130">
    <property type="entry name" value="PAS"/>
    <property type="match status" value="2"/>
</dbReference>
<dbReference type="AlphaFoldDB" id="A0A8S3YSC3"/>
<keyword evidence="4" id="KW-0539">Nucleus</keyword>
<name>A0A8S3YSC3_9EUPU</name>
<evidence type="ECO:0000256" key="4">
    <source>
        <dbReference type="ARBA" id="ARBA00023242"/>
    </source>
</evidence>
<evidence type="ECO:0000256" key="3">
    <source>
        <dbReference type="ARBA" id="ARBA00023163"/>
    </source>
</evidence>
<proteinExistence type="predicted"/>
<comment type="subcellular location">
    <subcellularLocation>
        <location evidence="1">Nucleus</location>
    </subcellularLocation>
</comment>
<protein>
    <recommendedName>
        <fullName evidence="6">PAS domain-containing protein</fullName>
    </recommendedName>
</protein>
<feature type="compositionally biased region" description="Low complexity" evidence="5">
    <location>
        <begin position="652"/>
        <end position="671"/>
    </location>
</feature>
<dbReference type="PANTHER" id="PTHR23043">
    <property type="entry name" value="HYPOXIA-INDUCIBLE FACTOR 1 ALPHA"/>
    <property type="match status" value="1"/>
</dbReference>
<gene>
    <name evidence="7" type="ORF">CUNI_LOCUS2674</name>
</gene>
<dbReference type="InterPro" id="IPR035965">
    <property type="entry name" value="PAS-like_dom_sf"/>
</dbReference>
<feature type="region of interest" description="Disordered" evidence="5">
    <location>
        <begin position="652"/>
        <end position="673"/>
    </location>
</feature>
<dbReference type="SUPFAM" id="SSF55785">
    <property type="entry name" value="PYP-like sensor domain (PAS domain)"/>
    <property type="match status" value="2"/>
</dbReference>
<evidence type="ECO:0000313" key="7">
    <source>
        <dbReference type="EMBL" id="CAG5117116.1"/>
    </source>
</evidence>
<evidence type="ECO:0000259" key="6">
    <source>
        <dbReference type="PROSITE" id="PS50112"/>
    </source>
</evidence>
<dbReference type="PROSITE" id="PS50112">
    <property type="entry name" value="PAS"/>
    <property type="match status" value="1"/>
</dbReference>
<organism evidence="7 8">
    <name type="scientific">Candidula unifasciata</name>
    <dbReference type="NCBI Taxonomy" id="100452"/>
    <lineage>
        <taxon>Eukaryota</taxon>
        <taxon>Metazoa</taxon>
        <taxon>Spiralia</taxon>
        <taxon>Lophotrochozoa</taxon>
        <taxon>Mollusca</taxon>
        <taxon>Gastropoda</taxon>
        <taxon>Heterobranchia</taxon>
        <taxon>Euthyneura</taxon>
        <taxon>Panpulmonata</taxon>
        <taxon>Eupulmonata</taxon>
        <taxon>Stylommatophora</taxon>
        <taxon>Helicina</taxon>
        <taxon>Helicoidea</taxon>
        <taxon>Geomitridae</taxon>
        <taxon>Candidula</taxon>
    </lineage>
</organism>
<reference evidence="7" key="1">
    <citation type="submission" date="2021-04" db="EMBL/GenBank/DDBJ databases">
        <authorList>
            <consortium name="Molecular Ecology Group"/>
        </authorList>
    </citation>
    <scope>NUCLEOTIDE SEQUENCE</scope>
</reference>
<keyword evidence="8" id="KW-1185">Reference proteome</keyword>
<dbReference type="EMBL" id="CAJHNH020000349">
    <property type="protein sequence ID" value="CAG5117116.1"/>
    <property type="molecule type" value="Genomic_DNA"/>
</dbReference>
<dbReference type="GO" id="GO:0000977">
    <property type="term" value="F:RNA polymerase II transcription regulatory region sequence-specific DNA binding"/>
    <property type="evidence" value="ECO:0007669"/>
    <property type="project" value="TreeGrafter"/>
</dbReference>
<evidence type="ECO:0000256" key="5">
    <source>
        <dbReference type="SAM" id="MobiDB-lite"/>
    </source>
</evidence>
<feature type="domain" description="PAS" evidence="6">
    <location>
        <begin position="1"/>
        <end position="65"/>
    </location>
</feature>
<dbReference type="OrthoDB" id="9978016at2759"/>
<dbReference type="Proteomes" id="UP000678393">
    <property type="component" value="Unassembled WGS sequence"/>
</dbReference>
<dbReference type="Gene3D" id="3.30.450.20">
    <property type="entry name" value="PAS domain"/>
    <property type="match status" value="2"/>
</dbReference>
<evidence type="ECO:0000256" key="2">
    <source>
        <dbReference type="ARBA" id="ARBA00023015"/>
    </source>
</evidence>
<keyword evidence="2" id="KW-0805">Transcription regulation</keyword>
<dbReference type="GO" id="GO:0000981">
    <property type="term" value="F:DNA-binding transcription factor activity, RNA polymerase II-specific"/>
    <property type="evidence" value="ECO:0007669"/>
    <property type="project" value="TreeGrafter"/>
</dbReference>
<dbReference type="InterPro" id="IPR000014">
    <property type="entry name" value="PAS"/>
</dbReference>
<accession>A0A8S3YSC3</accession>
<evidence type="ECO:0000313" key="8">
    <source>
        <dbReference type="Proteomes" id="UP000678393"/>
    </source>
</evidence>
<evidence type="ECO:0000256" key="1">
    <source>
        <dbReference type="ARBA" id="ARBA00004123"/>
    </source>
</evidence>
<feature type="non-terminal residue" evidence="7">
    <location>
        <position position="1"/>
    </location>
</feature>
<sequence length="873" mass="98309">ALTGFLLVTTRDGKLLYISENVTDYLGHSMVDMKTQGDSLYDIVDKKDHALIQTQLSPSTSLQNSDVSFFCRMNMSRTLKRQPGFGDVKVMHVRGHFVNMETDPGYPSDSSSVFMAVCSPLITPEVKENLVQNNTMVFKTVHNLDMTFLEVSKSGEYHLGCTTHDLKQKSWYSFIHPEDILEAKEKHAHLVRSNHEIGCMLTMRMLRFDGSCFWVNSAMHLRQACLAQNEEPHIVCINQVIEEHEAYQVQGHMFSLYPSRTNELWGSHLAAVSSPNTDILGGQWMPQQVLSSDPNYLTHLPNYIEHPPCPDVFTSMRESSNKPVADCHLQSPSSVVQLNQLKVMLKRKIQGSQVKPAVSAKLARINWDTDGFVRGSTYSDVNQEASHKKFYSQVSVPSFDDCQSQMVQGLQSVYVANKTSSKPYSFMTMPKKVDEQVVPDSYLTPDPSPVSSPEPLRSSMNTTDFINNKKETIHGKSSINILQALEKLAAHPHMNTEMKVPVVKEAELPILNAFDVDIFFEAVSGEFQSKTSKVMETHVKCEIKRELPAEPVLATNIPNFAALKDEALSPLPCDFYQNQNNVLLQPLPQSQIPTQMKPVFQSENQQQRQLSFHSQFQGHIQSSTQSQIQPTLFPSSQPQIQPSFQLQILPHTKSSSSQVQPQPPTQTSFFSKHQFSSETKILPQIKLSKWCLPPSPEASVMSCPGTDVPTEVPEFHSDACDYMKGANISLCRSAASQETIDDLMTYLSDDSLDQMKTDPNNSPGYETQDLSSEKTYLKSFYMESSTCHKLLQTATRLPEEFSPQSSTSTMEIDFFDECPDFSFERKMNLPDSRNEMPLINGNVSGMSDDFRLDFIFDSFSATQDSLEMTKHSQ</sequence>
<comment type="caution">
    <text evidence="7">The sequence shown here is derived from an EMBL/GenBank/DDBJ whole genome shotgun (WGS) entry which is preliminary data.</text>
</comment>
<dbReference type="Pfam" id="PF14598">
    <property type="entry name" value="PAS_11"/>
    <property type="match status" value="1"/>
</dbReference>
<dbReference type="SMART" id="SM00091">
    <property type="entry name" value="PAS"/>
    <property type="match status" value="2"/>
</dbReference>
<keyword evidence="3" id="KW-0804">Transcription</keyword>